<dbReference type="InterPro" id="IPR009022">
    <property type="entry name" value="EFG_III"/>
</dbReference>
<dbReference type="NCBIfam" id="TIGR00484">
    <property type="entry name" value="EF-G"/>
    <property type="match status" value="1"/>
</dbReference>
<gene>
    <name evidence="10" type="primary">fusA</name>
    <name evidence="10" type="ordered locus">trd_1064</name>
</gene>
<dbReference type="InterPro" id="IPR000640">
    <property type="entry name" value="EFG_V-like"/>
</dbReference>
<evidence type="ECO:0000259" key="9">
    <source>
        <dbReference type="PROSITE" id="PS51722"/>
    </source>
</evidence>
<dbReference type="InterPro" id="IPR027417">
    <property type="entry name" value="P-loop_NTPase"/>
</dbReference>
<keyword evidence="6" id="KW-0342">GTP-binding</keyword>
<dbReference type="RefSeq" id="WP_015922018.1">
    <property type="nucleotide sequence ID" value="NC_011959.1"/>
</dbReference>
<dbReference type="InterPro" id="IPR035649">
    <property type="entry name" value="EFG_V"/>
</dbReference>
<dbReference type="SMART" id="SM00889">
    <property type="entry name" value="EFG_IV"/>
    <property type="match status" value="1"/>
</dbReference>
<comment type="function">
    <text evidence="7">Catalyzes the GTP-dependent ribosomal translocation step during translation elongation. During this step, the ribosome changes from the pre-translocational (PRE) to the post-translocational (POST) state as the newly formed A-site-bound peptidyl-tRNA and P-site-bound deacylated tRNA move to the P and E sites, respectively. Catalyzes the coordinated movement of the two tRNA molecules, the mRNA and conformational changes in the ribosome.</text>
</comment>
<dbReference type="InterPro" id="IPR041095">
    <property type="entry name" value="EFG_II"/>
</dbReference>
<proteinExistence type="inferred from homology"/>
<dbReference type="InterPro" id="IPR035647">
    <property type="entry name" value="EFG_III/V"/>
</dbReference>
<reference evidence="10 11" key="1">
    <citation type="journal article" date="2009" name="PLoS ONE">
        <title>Complete genome sequence of the aerobic CO-oxidizing thermophile Thermomicrobium roseum.</title>
        <authorList>
            <person name="Wu D."/>
            <person name="Raymond J."/>
            <person name="Wu M."/>
            <person name="Chatterji S."/>
            <person name="Ren Q."/>
            <person name="Graham J.E."/>
            <person name="Bryant D.A."/>
            <person name="Robb F."/>
            <person name="Colman A."/>
            <person name="Tallon L.J."/>
            <person name="Badger J.H."/>
            <person name="Madupu R."/>
            <person name="Ward N.L."/>
            <person name="Eisen J.A."/>
        </authorList>
    </citation>
    <scope>NUCLEOTIDE SEQUENCE [LARGE SCALE GENOMIC DNA]</scope>
    <source>
        <strain evidence="11">ATCC 27502 / DSM 5159 / P-2</strain>
    </source>
</reference>
<dbReference type="GO" id="GO:0003924">
    <property type="term" value="F:GTPase activity"/>
    <property type="evidence" value="ECO:0007669"/>
    <property type="project" value="InterPro"/>
</dbReference>
<dbReference type="InterPro" id="IPR000795">
    <property type="entry name" value="T_Tr_GTP-bd_dom"/>
</dbReference>
<dbReference type="STRING" id="309801.trd_1064"/>
<dbReference type="InterPro" id="IPR005517">
    <property type="entry name" value="Transl_elong_EFG/EF2_IV"/>
</dbReference>
<evidence type="ECO:0000313" key="10">
    <source>
        <dbReference type="EMBL" id="ACM05947.1"/>
    </source>
</evidence>
<protein>
    <recommendedName>
        <fullName evidence="2 8">Elongation factor G</fullName>
    </recommendedName>
</protein>
<dbReference type="GO" id="GO:0005525">
    <property type="term" value="F:GTP binding"/>
    <property type="evidence" value="ECO:0007669"/>
    <property type="project" value="UniProtKB-UniRule"/>
</dbReference>
<evidence type="ECO:0000313" key="11">
    <source>
        <dbReference type="Proteomes" id="UP000000447"/>
    </source>
</evidence>
<dbReference type="SUPFAM" id="SSF54211">
    <property type="entry name" value="Ribosomal protein S5 domain 2-like"/>
    <property type="match status" value="1"/>
</dbReference>
<evidence type="ECO:0000256" key="8">
    <source>
        <dbReference type="NCBIfam" id="TIGR00484"/>
    </source>
</evidence>
<dbReference type="Gene3D" id="3.30.70.240">
    <property type="match status" value="1"/>
</dbReference>
<dbReference type="GO" id="GO:0032790">
    <property type="term" value="P:ribosome disassembly"/>
    <property type="evidence" value="ECO:0007669"/>
    <property type="project" value="TreeGrafter"/>
</dbReference>
<dbReference type="Gene3D" id="3.30.230.10">
    <property type="match status" value="1"/>
</dbReference>
<dbReference type="NCBIfam" id="NF009379">
    <property type="entry name" value="PRK12740.1-3"/>
    <property type="match status" value="1"/>
</dbReference>
<organism evidence="10 11">
    <name type="scientific">Thermomicrobium roseum (strain ATCC 27502 / DSM 5159 / P-2)</name>
    <dbReference type="NCBI Taxonomy" id="309801"/>
    <lineage>
        <taxon>Bacteria</taxon>
        <taxon>Pseudomonadati</taxon>
        <taxon>Thermomicrobiota</taxon>
        <taxon>Thermomicrobia</taxon>
        <taxon>Thermomicrobiales</taxon>
        <taxon>Thermomicrobiaceae</taxon>
        <taxon>Thermomicrobium</taxon>
    </lineage>
</organism>
<dbReference type="Gene3D" id="3.40.50.300">
    <property type="entry name" value="P-loop containing nucleotide triphosphate hydrolases"/>
    <property type="match status" value="1"/>
</dbReference>
<dbReference type="SUPFAM" id="SSF50447">
    <property type="entry name" value="Translation proteins"/>
    <property type="match status" value="1"/>
</dbReference>
<evidence type="ECO:0000256" key="7">
    <source>
        <dbReference type="ARBA" id="ARBA00024731"/>
    </source>
</evidence>
<dbReference type="CDD" id="cd04170">
    <property type="entry name" value="EF-G_bact"/>
    <property type="match status" value="1"/>
</dbReference>
<evidence type="ECO:0000256" key="5">
    <source>
        <dbReference type="ARBA" id="ARBA00022917"/>
    </source>
</evidence>
<dbReference type="PANTHER" id="PTHR43261">
    <property type="entry name" value="TRANSLATION ELONGATION FACTOR G-RELATED"/>
    <property type="match status" value="1"/>
</dbReference>
<keyword evidence="11" id="KW-1185">Reference proteome</keyword>
<dbReference type="CDD" id="cd16262">
    <property type="entry name" value="EFG_III"/>
    <property type="match status" value="1"/>
</dbReference>
<dbReference type="InterPro" id="IPR005225">
    <property type="entry name" value="Small_GTP-bd"/>
</dbReference>
<dbReference type="FunFam" id="3.30.70.240:FF:000001">
    <property type="entry name" value="Elongation factor G"/>
    <property type="match status" value="1"/>
</dbReference>
<dbReference type="CDD" id="cd01434">
    <property type="entry name" value="EFG_mtEFG1_IV"/>
    <property type="match status" value="1"/>
</dbReference>
<feature type="domain" description="Tr-type G" evidence="9">
    <location>
        <begin position="35"/>
        <end position="307"/>
    </location>
</feature>
<dbReference type="SUPFAM" id="SSF52540">
    <property type="entry name" value="P-loop containing nucleoside triphosphate hydrolases"/>
    <property type="match status" value="1"/>
</dbReference>
<keyword evidence="3" id="KW-0547">Nucleotide-binding</keyword>
<evidence type="ECO:0000256" key="4">
    <source>
        <dbReference type="ARBA" id="ARBA00022768"/>
    </source>
</evidence>
<dbReference type="InterPro" id="IPR009000">
    <property type="entry name" value="Transl_B-barrel_sf"/>
</dbReference>
<dbReference type="AlphaFoldDB" id="B9L0J4"/>
<accession>B9L0J4</accession>
<comment type="similarity">
    <text evidence="1">Belongs to the TRAFAC class translation factor GTPase superfamily. Classic translation factor GTPase family. EF-G/EF-2 subfamily.</text>
</comment>
<name>B9L0J4_THERP</name>
<dbReference type="InterPro" id="IPR014721">
    <property type="entry name" value="Ribsml_uS5_D2-typ_fold_subgr"/>
</dbReference>
<dbReference type="CDD" id="cd03713">
    <property type="entry name" value="EFG_mtEFG_C"/>
    <property type="match status" value="1"/>
</dbReference>
<dbReference type="SUPFAM" id="SSF54980">
    <property type="entry name" value="EF-G C-terminal domain-like"/>
    <property type="match status" value="2"/>
</dbReference>
<dbReference type="NCBIfam" id="TIGR00231">
    <property type="entry name" value="small_GTP"/>
    <property type="match status" value="1"/>
</dbReference>
<dbReference type="FunFam" id="3.30.230.10:FF:000003">
    <property type="entry name" value="Elongation factor G"/>
    <property type="match status" value="1"/>
</dbReference>
<dbReference type="InterPro" id="IPR004540">
    <property type="entry name" value="Transl_elong_EFG/EF2"/>
</dbReference>
<dbReference type="Gene3D" id="3.30.70.870">
    <property type="entry name" value="Elongation Factor G (Translational Gtpase), domain 3"/>
    <property type="match status" value="1"/>
</dbReference>
<dbReference type="NCBIfam" id="NF009891">
    <property type="entry name" value="PRK13351.1-1"/>
    <property type="match status" value="1"/>
</dbReference>
<dbReference type="Pfam" id="PF00009">
    <property type="entry name" value="GTP_EFTU"/>
    <property type="match status" value="1"/>
</dbReference>
<keyword evidence="5" id="KW-0648">Protein biosynthesis</keyword>
<dbReference type="CDD" id="cd04088">
    <property type="entry name" value="EFG_mtEFG_II"/>
    <property type="match status" value="1"/>
</dbReference>
<evidence type="ECO:0000256" key="6">
    <source>
        <dbReference type="ARBA" id="ARBA00023134"/>
    </source>
</evidence>
<dbReference type="Proteomes" id="UP000000447">
    <property type="component" value="Chromosome"/>
</dbReference>
<dbReference type="EMBL" id="CP001275">
    <property type="protein sequence ID" value="ACM05947.1"/>
    <property type="molecule type" value="Genomic_DNA"/>
</dbReference>
<dbReference type="Pfam" id="PF14492">
    <property type="entry name" value="EFG_III"/>
    <property type="match status" value="1"/>
</dbReference>
<dbReference type="GO" id="GO:0003746">
    <property type="term" value="F:translation elongation factor activity"/>
    <property type="evidence" value="ECO:0007669"/>
    <property type="project" value="UniProtKB-UniRule"/>
</dbReference>
<sequence length="720" mass="78488">MATRPITKSSQPVDHWSLAAGLASEEGTVKQYPPDRIRNVALASHGGTGKTSLTEALLYVTHAISRLGRVEDGTTVSDWDPDEHKRRISIILSIIPLEWRDHKINLIDTPGYFDFVGEVHSALRVVDAVLIPMDATVGVEVGTEHVWELAEARDLPRALLVNKMDREHANFAKALASARTAFGNRVVPMQLPIGQEKTFRGYVDVLSGQAYQFTDNGGAEPTSLPDELVPLLDEFRTQLVEAACESDEELTLRYLEGDELSLDELRAGVRAAIASGSLVPLFVSAATSLKGALPLLDAIVDYFPAPGVVRGERNDGQAVELAPDSTGPLAAVVFKTIADPFVGKLSYFRVYSGTLRTDSQVAVPQRGETERIGQLFIVRGKEQTPVGQIGPGDIGAVAKLQVARTGDTLTDPARPLRLAGIEFPEPVFTVAVTPRSKTDLDKMGTALHRILEEDPTLRVARENQTGETLLSGLGESHVQIALDRMARKFGVHVDWSLPRIPYRETISVPVRRVEYKHKKQTGGHGQYGHVFLDLEPLPDAEFEFHETIVGGVVPKQFIPAVEKGVREAMEEGVLAGYPVVNVKVTLVDGSYHSVDSSELSFKIAAAQAFRKGQAAAKPILLEPIMRLRVTVPDAYTGDVMSDLNGKRAQVLGMSPGDNGRTTIEALVPLVEIQRYATELRSLTQGRGTFHTEFSHYQPVPQHLAEAIIQESRARHAAVAS</sequence>
<evidence type="ECO:0000256" key="2">
    <source>
        <dbReference type="ARBA" id="ARBA00017872"/>
    </source>
</evidence>
<evidence type="ECO:0000256" key="1">
    <source>
        <dbReference type="ARBA" id="ARBA00005870"/>
    </source>
</evidence>
<dbReference type="InterPro" id="IPR047872">
    <property type="entry name" value="EFG_IV"/>
</dbReference>
<dbReference type="Pfam" id="PF22042">
    <property type="entry name" value="EF-G_D2"/>
    <property type="match status" value="1"/>
</dbReference>
<evidence type="ECO:0000256" key="3">
    <source>
        <dbReference type="ARBA" id="ARBA00022741"/>
    </source>
</evidence>
<dbReference type="Gene3D" id="2.40.30.10">
    <property type="entry name" value="Translation factors"/>
    <property type="match status" value="1"/>
</dbReference>
<dbReference type="Pfam" id="PF03764">
    <property type="entry name" value="EFG_IV"/>
    <property type="match status" value="1"/>
</dbReference>
<keyword evidence="4 10" id="KW-0251">Elongation factor</keyword>
<dbReference type="eggNOG" id="COG0480">
    <property type="taxonomic scope" value="Bacteria"/>
</dbReference>
<dbReference type="KEGG" id="tro:trd_1064"/>
<dbReference type="PANTHER" id="PTHR43261:SF6">
    <property type="entry name" value="ELONGATION FACTOR G-LIKE PROTEIN"/>
    <property type="match status" value="1"/>
</dbReference>
<dbReference type="SMART" id="SM00838">
    <property type="entry name" value="EFG_C"/>
    <property type="match status" value="1"/>
</dbReference>
<dbReference type="NCBIfam" id="NF009381">
    <property type="entry name" value="PRK12740.1-5"/>
    <property type="match status" value="1"/>
</dbReference>
<dbReference type="Pfam" id="PF00679">
    <property type="entry name" value="EFG_C"/>
    <property type="match status" value="1"/>
</dbReference>
<dbReference type="PROSITE" id="PS51722">
    <property type="entry name" value="G_TR_2"/>
    <property type="match status" value="1"/>
</dbReference>
<dbReference type="InterPro" id="IPR020568">
    <property type="entry name" value="Ribosomal_Su5_D2-typ_SF"/>
</dbReference>
<dbReference type="InterPro" id="IPR053905">
    <property type="entry name" value="EF-G-like_DII"/>
</dbReference>
<dbReference type="HOGENOM" id="CLU_002794_4_1_0"/>